<evidence type="ECO:0000256" key="2">
    <source>
        <dbReference type="ARBA" id="ARBA00022448"/>
    </source>
</evidence>
<keyword evidence="10" id="KW-1185">Reference proteome</keyword>
<protein>
    <submittedName>
        <fullName evidence="9">ABC transporter permease</fullName>
    </submittedName>
</protein>
<dbReference type="RefSeq" id="WP_377256032.1">
    <property type="nucleotide sequence ID" value="NZ_JBHLUH010000060.1"/>
</dbReference>
<evidence type="ECO:0000313" key="10">
    <source>
        <dbReference type="Proteomes" id="UP001589867"/>
    </source>
</evidence>
<dbReference type="SUPFAM" id="SSF161098">
    <property type="entry name" value="MetI-like"/>
    <property type="match status" value="1"/>
</dbReference>
<keyword evidence="2 7" id="KW-0813">Transport</keyword>
<feature type="transmembrane region" description="Helical" evidence="7">
    <location>
        <begin position="136"/>
        <end position="158"/>
    </location>
</feature>
<keyword evidence="6 7" id="KW-0472">Membrane</keyword>
<evidence type="ECO:0000259" key="8">
    <source>
        <dbReference type="PROSITE" id="PS50928"/>
    </source>
</evidence>
<feature type="transmembrane region" description="Helical" evidence="7">
    <location>
        <begin position="12"/>
        <end position="30"/>
    </location>
</feature>
<feature type="transmembrane region" description="Helical" evidence="7">
    <location>
        <begin position="170"/>
        <end position="191"/>
    </location>
</feature>
<sequence>MIRRILGKLASAVAVLWGAATVSFLTLHLVPGDPANVLLGGAAATSTGLREQVIAEYGFDDPVLVQYLRYLGRLLTGDLGESYQQQLPVATVIGEQLGPTLELTASATVVAVLVATLTATLTAGRRRPGVRGLTSGLELFALSLPAFWLGTLLLAVFSFRLGLFPVAGDIGVSALVLPTLTLALPIAGILAQTMRDGMDAALAQPFAVTARARGLGELAVRARHALRHALLPAITLSGWFVGNLFGGAVMVESVFARPGLGRVTLDAINGKDIPVVTGVVLLSAVAFVVISALSDLLYRIIDPRLRTA</sequence>
<evidence type="ECO:0000256" key="6">
    <source>
        <dbReference type="ARBA" id="ARBA00023136"/>
    </source>
</evidence>
<dbReference type="InterPro" id="IPR000515">
    <property type="entry name" value="MetI-like"/>
</dbReference>
<gene>
    <name evidence="9" type="ORF">ACFFIA_28045</name>
</gene>
<evidence type="ECO:0000256" key="4">
    <source>
        <dbReference type="ARBA" id="ARBA00022692"/>
    </source>
</evidence>
<evidence type="ECO:0000256" key="1">
    <source>
        <dbReference type="ARBA" id="ARBA00004651"/>
    </source>
</evidence>
<keyword evidence="4 7" id="KW-0812">Transmembrane</keyword>
<evidence type="ECO:0000256" key="5">
    <source>
        <dbReference type="ARBA" id="ARBA00022989"/>
    </source>
</evidence>
<feature type="domain" description="ABC transmembrane type-1" evidence="8">
    <location>
        <begin position="97"/>
        <end position="298"/>
    </location>
</feature>
<comment type="similarity">
    <text evidence="7">Belongs to the binding-protein-dependent transport system permease family.</text>
</comment>
<reference evidence="9 10" key="1">
    <citation type="submission" date="2024-09" db="EMBL/GenBank/DDBJ databases">
        <authorList>
            <person name="Sun Q."/>
            <person name="Mori K."/>
        </authorList>
    </citation>
    <scope>NUCLEOTIDE SEQUENCE [LARGE SCALE GENOMIC DNA]</scope>
    <source>
        <strain evidence="9 10">TBRC 3947</strain>
    </source>
</reference>
<accession>A0ABV6M9Y1</accession>
<dbReference type="Proteomes" id="UP001589867">
    <property type="component" value="Unassembled WGS sequence"/>
</dbReference>
<comment type="subcellular location">
    <subcellularLocation>
        <location evidence="1 7">Cell membrane</location>
        <topology evidence="1 7">Multi-pass membrane protein</topology>
    </subcellularLocation>
</comment>
<keyword evidence="5 7" id="KW-1133">Transmembrane helix</keyword>
<dbReference type="EMBL" id="JBHLUH010000060">
    <property type="protein sequence ID" value="MFC0531503.1"/>
    <property type="molecule type" value="Genomic_DNA"/>
</dbReference>
<dbReference type="InterPro" id="IPR035906">
    <property type="entry name" value="MetI-like_sf"/>
</dbReference>
<feature type="transmembrane region" description="Helical" evidence="7">
    <location>
        <begin position="230"/>
        <end position="255"/>
    </location>
</feature>
<dbReference type="Pfam" id="PF00528">
    <property type="entry name" value="BPD_transp_1"/>
    <property type="match status" value="1"/>
</dbReference>
<feature type="transmembrane region" description="Helical" evidence="7">
    <location>
        <begin position="275"/>
        <end position="298"/>
    </location>
</feature>
<feature type="transmembrane region" description="Helical" evidence="7">
    <location>
        <begin position="103"/>
        <end position="124"/>
    </location>
</feature>
<dbReference type="CDD" id="cd06261">
    <property type="entry name" value="TM_PBP2"/>
    <property type="match status" value="1"/>
</dbReference>
<dbReference type="PANTHER" id="PTHR43163">
    <property type="entry name" value="DIPEPTIDE TRANSPORT SYSTEM PERMEASE PROTEIN DPPB-RELATED"/>
    <property type="match status" value="1"/>
</dbReference>
<keyword evidence="3" id="KW-1003">Cell membrane</keyword>
<dbReference type="PANTHER" id="PTHR43163:SF6">
    <property type="entry name" value="DIPEPTIDE TRANSPORT SYSTEM PERMEASE PROTEIN DPPB-RELATED"/>
    <property type="match status" value="1"/>
</dbReference>
<evidence type="ECO:0000256" key="7">
    <source>
        <dbReference type="RuleBase" id="RU363032"/>
    </source>
</evidence>
<evidence type="ECO:0000256" key="3">
    <source>
        <dbReference type="ARBA" id="ARBA00022475"/>
    </source>
</evidence>
<dbReference type="InterPro" id="IPR045621">
    <property type="entry name" value="BPD_transp_1_N"/>
</dbReference>
<evidence type="ECO:0000313" key="9">
    <source>
        <dbReference type="EMBL" id="MFC0531503.1"/>
    </source>
</evidence>
<dbReference type="Pfam" id="PF19300">
    <property type="entry name" value="BPD_transp_1_N"/>
    <property type="match status" value="1"/>
</dbReference>
<proteinExistence type="inferred from homology"/>
<name>A0ABV6M9Y1_9ACTN</name>
<dbReference type="Gene3D" id="1.10.3720.10">
    <property type="entry name" value="MetI-like"/>
    <property type="match status" value="1"/>
</dbReference>
<organism evidence="9 10">
    <name type="scientific">Phytohabitans kaempferiae</name>
    <dbReference type="NCBI Taxonomy" id="1620943"/>
    <lineage>
        <taxon>Bacteria</taxon>
        <taxon>Bacillati</taxon>
        <taxon>Actinomycetota</taxon>
        <taxon>Actinomycetes</taxon>
        <taxon>Micromonosporales</taxon>
        <taxon>Micromonosporaceae</taxon>
    </lineage>
</organism>
<comment type="caution">
    <text evidence="9">The sequence shown here is derived from an EMBL/GenBank/DDBJ whole genome shotgun (WGS) entry which is preliminary data.</text>
</comment>
<dbReference type="PROSITE" id="PS50928">
    <property type="entry name" value="ABC_TM1"/>
    <property type="match status" value="1"/>
</dbReference>